<dbReference type="Pfam" id="PF05137">
    <property type="entry name" value="PilN"/>
    <property type="match status" value="1"/>
</dbReference>
<keyword evidence="1" id="KW-0812">Transmembrane</keyword>
<gene>
    <name evidence="2" type="ORF">C7437_101188</name>
</gene>
<keyword evidence="1" id="KW-0472">Membrane</keyword>
<dbReference type="Proteomes" id="UP000248646">
    <property type="component" value="Unassembled WGS sequence"/>
</dbReference>
<organism evidence="2 3">
    <name type="scientific">Psychrobacillus insolitus</name>
    <dbReference type="NCBI Taxonomy" id="1461"/>
    <lineage>
        <taxon>Bacteria</taxon>
        <taxon>Bacillati</taxon>
        <taxon>Bacillota</taxon>
        <taxon>Bacilli</taxon>
        <taxon>Bacillales</taxon>
        <taxon>Bacillaceae</taxon>
        <taxon>Psychrobacillus</taxon>
    </lineage>
</organism>
<name>A0A2W7MTD6_9BACI</name>
<dbReference type="InterPro" id="IPR007813">
    <property type="entry name" value="PilN"/>
</dbReference>
<evidence type="ECO:0000313" key="2">
    <source>
        <dbReference type="EMBL" id="PZX07081.1"/>
    </source>
</evidence>
<dbReference type="RefSeq" id="WP_111437769.1">
    <property type="nucleotide sequence ID" value="NZ_QKZI01000001.1"/>
</dbReference>
<dbReference type="OrthoDB" id="2971140at2"/>
<feature type="transmembrane region" description="Helical" evidence="1">
    <location>
        <begin position="20"/>
        <end position="40"/>
    </location>
</feature>
<keyword evidence="3" id="KW-1185">Reference proteome</keyword>
<evidence type="ECO:0000256" key="1">
    <source>
        <dbReference type="SAM" id="Phobius"/>
    </source>
</evidence>
<reference evidence="2 3" key="1">
    <citation type="submission" date="2018-06" db="EMBL/GenBank/DDBJ databases">
        <title>Genomic Encyclopedia of Type Strains, Phase IV (KMG-IV): sequencing the most valuable type-strain genomes for metagenomic binning, comparative biology and taxonomic classification.</title>
        <authorList>
            <person name="Goeker M."/>
        </authorList>
    </citation>
    <scope>NUCLEOTIDE SEQUENCE [LARGE SCALE GENOMIC DNA]</scope>
    <source>
        <strain evidence="2 3">DSM 5</strain>
    </source>
</reference>
<comment type="caution">
    <text evidence="2">The sequence shown here is derived from an EMBL/GenBank/DDBJ whole genome shotgun (WGS) entry which is preliminary data.</text>
</comment>
<keyword evidence="1" id="KW-1133">Transmembrane helix</keyword>
<dbReference type="EMBL" id="QKZI01000001">
    <property type="protein sequence ID" value="PZX07081.1"/>
    <property type="molecule type" value="Genomic_DNA"/>
</dbReference>
<accession>A0A2W7MTD6</accession>
<dbReference type="AlphaFoldDB" id="A0A2W7MTD6"/>
<protein>
    <recommendedName>
        <fullName evidence="4">Tfp pilus assembly protein PilN</fullName>
    </recommendedName>
</protein>
<evidence type="ECO:0008006" key="4">
    <source>
        <dbReference type="Google" id="ProtNLM"/>
    </source>
</evidence>
<evidence type="ECO:0000313" key="3">
    <source>
        <dbReference type="Proteomes" id="UP000248646"/>
    </source>
</evidence>
<proteinExistence type="predicted"/>
<sequence>MVPEINLLPKVERKQSSNLVLILVGVLFGVLVLFLIMQLFSLKKDISVLSSEETQLVEQRDVLVAQVSSSVSAQEAQGTLASSVTFVESISYPVSPLIDEVHRLLLENTYLRDYQFGETGVDLVVDFETMNDLSVFVENLLNSPYFTDVQVQSISTFEPSGNTEDTADSTETDFDVQSRYSATFTLMIDQAYLSAGGARP</sequence>